<evidence type="ECO:0000256" key="2">
    <source>
        <dbReference type="ARBA" id="ARBA00022448"/>
    </source>
</evidence>
<dbReference type="EMBL" id="FLRB01000007">
    <property type="protein sequence ID" value="SBT20643.1"/>
    <property type="molecule type" value="Genomic_DNA"/>
</dbReference>
<reference evidence="8 11" key="1">
    <citation type="submission" date="2016-06" db="EMBL/GenBank/DDBJ databases">
        <authorList>
            <person name="Kjaerup R.B."/>
            <person name="Dalgaard T.S."/>
            <person name="Juul-Madsen H.R."/>
        </authorList>
    </citation>
    <scope>NUCLEOTIDE SEQUENCE [LARGE SCALE GENOMIC DNA]</scope>
    <source>
        <strain evidence="8 11">CECT 5115</strain>
    </source>
</reference>
<feature type="transmembrane region" description="Helical" evidence="6">
    <location>
        <begin position="73"/>
        <end position="92"/>
    </location>
</feature>
<dbReference type="Pfam" id="PF03600">
    <property type="entry name" value="CitMHS"/>
    <property type="match status" value="1"/>
</dbReference>
<keyword evidence="2" id="KW-0813">Transport</keyword>
<proteinExistence type="predicted"/>
<feature type="transmembrane region" description="Helical" evidence="6">
    <location>
        <begin position="228"/>
        <end position="251"/>
    </location>
</feature>
<evidence type="ECO:0000259" key="7">
    <source>
        <dbReference type="Pfam" id="PF03600"/>
    </source>
</evidence>
<dbReference type="GO" id="GO:0022857">
    <property type="term" value="F:transmembrane transporter activity"/>
    <property type="evidence" value="ECO:0007669"/>
    <property type="project" value="TreeGrafter"/>
</dbReference>
<dbReference type="OrthoDB" id="5460483at2"/>
<keyword evidence="4 6" id="KW-1133">Transmembrane helix</keyword>
<dbReference type="RefSeq" id="WP_083202904.1">
    <property type="nucleotide sequence ID" value="NZ_FLRA01000006.1"/>
</dbReference>
<feature type="transmembrane region" description="Helical" evidence="6">
    <location>
        <begin position="137"/>
        <end position="170"/>
    </location>
</feature>
<evidence type="ECO:0000256" key="1">
    <source>
        <dbReference type="ARBA" id="ARBA00004141"/>
    </source>
</evidence>
<evidence type="ECO:0000313" key="11">
    <source>
        <dbReference type="Proteomes" id="UP000092871"/>
    </source>
</evidence>
<feature type="transmembrane region" description="Helical" evidence="6">
    <location>
        <begin position="22"/>
        <end position="44"/>
    </location>
</feature>
<evidence type="ECO:0000256" key="4">
    <source>
        <dbReference type="ARBA" id="ARBA00022989"/>
    </source>
</evidence>
<dbReference type="AlphaFoldDB" id="A0A1C3JPN6"/>
<comment type="subcellular location">
    <subcellularLocation>
        <location evidence="1">Membrane</location>
        <topology evidence="1">Multi-pass membrane protein</topology>
    </subcellularLocation>
</comment>
<feature type="transmembrane region" description="Helical" evidence="6">
    <location>
        <begin position="301"/>
        <end position="318"/>
    </location>
</feature>
<name>A0A1C3JPN6_9GAMM</name>
<evidence type="ECO:0000313" key="10">
    <source>
        <dbReference type="Proteomes" id="UP000092840"/>
    </source>
</evidence>
<keyword evidence="3 6" id="KW-0812">Transmembrane</keyword>
<keyword evidence="5 6" id="KW-0472">Membrane</keyword>
<feature type="transmembrane region" description="Helical" evidence="6">
    <location>
        <begin position="279"/>
        <end position="295"/>
    </location>
</feature>
<dbReference type="PANTHER" id="PTHR10283">
    <property type="entry name" value="SOLUTE CARRIER FAMILY 13 MEMBER"/>
    <property type="match status" value="1"/>
</dbReference>
<evidence type="ECO:0000313" key="9">
    <source>
        <dbReference type="EMBL" id="SBT20643.1"/>
    </source>
</evidence>
<organism evidence="8 11">
    <name type="scientific">Marinomonas gallaica</name>
    <dbReference type="NCBI Taxonomy" id="1806667"/>
    <lineage>
        <taxon>Bacteria</taxon>
        <taxon>Pseudomonadati</taxon>
        <taxon>Pseudomonadota</taxon>
        <taxon>Gammaproteobacteria</taxon>
        <taxon>Oceanospirillales</taxon>
        <taxon>Oceanospirillaceae</taxon>
        <taxon>Marinomonas</taxon>
    </lineage>
</organism>
<feature type="transmembrane region" description="Helical" evidence="6">
    <location>
        <begin position="99"/>
        <end position="117"/>
    </location>
</feature>
<protein>
    <submittedName>
        <fullName evidence="8">Inner membrane protein YbhI</fullName>
    </submittedName>
</protein>
<reference evidence="9 10" key="2">
    <citation type="submission" date="2016-06" db="EMBL/GenBank/DDBJ databases">
        <authorList>
            <person name="Rodrigo-Torres L."/>
            <person name="Arahal D.R."/>
        </authorList>
    </citation>
    <scope>NUCLEOTIDE SEQUENCE [LARGE SCALE GENOMIC DNA]</scope>
    <source>
        <strain evidence="9 10">CECT 5116</strain>
    </source>
</reference>
<evidence type="ECO:0000313" key="8">
    <source>
        <dbReference type="EMBL" id="SBT17050.1"/>
    </source>
</evidence>
<dbReference type="Proteomes" id="UP000092840">
    <property type="component" value="Unassembled WGS sequence"/>
</dbReference>
<keyword evidence="10" id="KW-1185">Reference proteome</keyword>
<feature type="transmembrane region" description="Helical" evidence="6">
    <location>
        <begin position="182"/>
        <end position="201"/>
    </location>
</feature>
<accession>A0A1C3JPN6</accession>
<dbReference type="InterPro" id="IPR004680">
    <property type="entry name" value="Cit_transptr-like_dom"/>
</dbReference>
<gene>
    <name evidence="8" type="primary">ybhI_2</name>
    <name evidence="9" type="synonym">ybhI_1</name>
    <name evidence="8" type="ORF">MGA5115_01138</name>
    <name evidence="9" type="ORF">MGA5116_01230</name>
</gene>
<feature type="domain" description="Citrate transporter-like" evidence="7">
    <location>
        <begin position="60"/>
        <end position="418"/>
    </location>
</feature>
<sequence>MSNTSNQPSGVANQVPPRSKNAFWPVLNIALGAAFCAVFGMWLLPIEQAAMLGILIFCAALWATSYVPEFWPAIALFAFITVTQIAPGNIVLSGFESSTFWLLFSGMVFGAAIKFTGLNQKAAGLLIQVLGASYRSVITRTAFFGVLLGFLIPSGIGRVVLLIPIVVAIADQLGYEEESKGRYGMLLAASFGTFLPSFAILPANAPNMLLSGISEALYDNPLSYWDYLLLHFPVLGLTKTIVLIAVVLWLFPAQDPSHQMKPVNAHPQDSCFSRKEKQLLLILVLCFVAWLTDSLHHVSPGWIGLVACAVCLWPNSGLTSEHCLSKDINYGPLFFAAGIIGLGATIAYTGLGETMVNALTQVAPFVEGEHALNLALITGISILVGLVANLAGIPAIITPLAADLADITGLSSHAIVMSEVMAFSSVFLPYQAPPLITAIALGKLPLAAVSKVCIILFVITVLGLLPLNFLWWQINGML</sequence>
<feature type="transmembrane region" description="Helical" evidence="6">
    <location>
        <begin position="49"/>
        <end position="67"/>
    </location>
</feature>
<feature type="transmembrane region" description="Helical" evidence="6">
    <location>
        <begin position="448"/>
        <end position="472"/>
    </location>
</feature>
<evidence type="ECO:0000256" key="3">
    <source>
        <dbReference type="ARBA" id="ARBA00022692"/>
    </source>
</evidence>
<dbReference type="EMBL" id="FLRA01000006">
    <property type="protein sequence ID" value="SBT17050.1"/>
    <property type="molecule type" value="Genomic_DNA"/>
</dbReference>
<feature type="transmembrane region" description="Helical" evidence="6">
    <location>
        <begin position="330"/>
        <end position="351"/>
    </location>
</feature>
<dbReference type="GO" id="GO:0005886">
    <property type="term" value="C:plasma membrane"/>
    <property type="evidence" value="ECO:0007669"/>
    <property type="project" value="TreeGrafter"/>
</dbReference>
<evidence type="ECO:0000256" key="6">
    <source>
        <dbReference type="SAM" id="Phobius"/>
    </source>
</evidence>
<dbReference type="Proteomes" id="UP000092871">
    <property type="component" value="Unassembled WGS sequence"/>
</dbReference>
<evidence type="ECO:0000256" key="5">
    <source>
        <dbReference type="ARBA" id="ARBA00023136"/>
    </source>
</evidence>
<feature type="transmembrane region" description="Helical" evidence="6">
    <location>
        <begin position="371"/>
        <end position="397"/>
    </location>
</feature>